<name>I1SKW5_9ACTN</name>
<proteinExistence type="predicted"/>
<gene>
    <name evidence="2" type="primary">xanW</name>
</gene>
<dbReference type="EMBL" id="GQ421798">
    <property type="protein sequence ID" value="ADE22297.1"/>
    <property type="molecule type" value="Genomic_DNA"/>
</dbReference>
<protein>
    <submittedName>
        <fullName evidence="2">Uncharacterized protein</fullName>
    </submittedName>
</protein>
<sequence length="162" mass="18045">MNTQKNGTTAQIEAYYTNVKRLGHWTDSRTAEVTARRSSVQMDLRSAQIPEGDLEVRITAERSILKILVPDGTVVDESELEYVGLSKVKDLQRHSAAGGRRLRLTGVLKRSEVRIVRGGVATLTAMFSREFVDDCRTAHRDGTLPTVHTPESVREGTPRDAR</sequence>
<evidence type="ECO:0000313" key="2">
    <source>
        <dbReference type="EMBL" id="ADE22297.1"/>
    </source>
</evidence>
<accession>I1SKW5</accession>
<feature type="region of interest" description="Disordered" evidence="1">
    <location>
        <begin position="142"/>
        <end position="162"/>
    </location>
</feature>
<reference evidence="2" key="1">
    <citation type="journal article" date="2012" name="Chem. Biol.">
        <title>Unveiling the post-PKS redox tailoring steps in biosynthesis of the type II polyketide antitumor antibiotic xantholipin.</title>
        <authorList>
            <person name="Zhang W."/>
            <person name="Wang L."/>
            <person name="Kong L."/>
            <person name="Wang T."/>
            <person name="Chu Y."/>
            <person name="Deng Z."/>
            <person name="You D."/>
        </authorList>
    </citation>
    <scope>NUCLEOTIDE SEQUENCE</scope>
    <source>
        <strain evidence="2">SIIA-A02191</strain>
    </source>
</reference>
<dbReference type="AlphaFoldDB" id="I1SKW5"/>
<organism evidence="2">
    <name type="scientific">Streptomyces flavogriseus</name>
    <dbReference type="NCBI Taxonomy" id="67299"/>
    <lineage>
        <taxon>Bacteria</taxon>
        <taxon>Bacillati</taxon>
        <taxon>Actinomycetota</taxon>
        <taxon>Actinomycetes</taxon>
        <taxon>Kitasatosporales</taxon>
        <taxon>Streptomycetaceae</taxon>
        <taxon>Streptomyces</taxon>
    </lineage>
</organism>
<evidence type="ECO:0000256" key="1">
    <source>
        <dbReference type="SAM" id="MobiDB-lite"/>
    </source>
</evidence>
<feature type="compositionally biased region" description="Basic and acidic residues" evidence="1">
    <location>
        <begin position="151"/>
        <end position="162"/>
    </location>
</feature>